<comment type="pathway">
    <text evidence="10">Glycan metabolism; cellulose degradation.</text>
</comment>
<dbReference type="Gene3D" id="3.20.20.300">
    <property type="entry name" value="Glycoside hydrolase, family 3, N-terminal domain"/>
    <property type="match status" value="1"/>
</dbReference>
<dbReference type="Pfam" id="PF00857">
    <property type="entry name" value="Isochorismatase"/>
    <property type="match status" value="1"/>
</dbReference>
<name>A0A4S4KJE6_9APHY</name>
<keyword evidence="6" id="KW-0547">Nucleotide-binding</keyword>
<feature type="domain" description="PA14" evidence="11">
    <location>
        <begin position="396"/>
        <end position="565"/>
    </location>
</feature>
<dbReference type="GO" id="GO:0016887">
    <property type="term" value="F:ATP hydrolysis activity"/>
    <property type="evidence" value="ECO:0007669"/>
    <property type="project" value="InterPro"/>
</dbReference>
<dbReference type="Pfam" id="PF01915">
    <property type="entry name" value="Glyco_hydro_3_C"/>
    <property type="match status" value="1"/>
</dbReference>
<evidence type="ECO:0000256" key="7">
    <source>
        <dbReference type="ARBA" id="ARBA00022801"/>
    </source>
</evidence>
<accession>A0A4S4KJE6</accession>
<dbReference type="GO" id="GO:0005524">
    <property type="term" value="F:ATP binding"/>
    <property type="evidence" value="ECO:0007669"/>
    <property type="project" value="UniProtKB-KW"/>
</dbReference>
<dbReference type="SUPFAM" id="SSF51445">
    <property type="entry name" value="(Trans)glycosidases"/>
    <property type="match status" value="1"/>
</dbReference>
<keyword evidence="8" id="KW-0067">ATP-binding</keyword>
<dbReference type="FunFam" id="2.60.40.10:FF:000495">
    <property type="entry name" value="Periplasmic beta-glucosidase"/>
    <property type="match status" value="1"/>
</dbReference>
<proteinExistence type="inferred from homology"/>
<keyword evidence="13" id="KW-1185">Reference proteome</keyword>
<dbReference type="Pfam" id="PF14310">
    <property type="entry name" value="Fn3-like"/>
    <property type="match status" value="1"/>
</dbReference>
<sequence length="1477" mass="162350">MGKDIDIEKTLTKMTMPDKIKLLSGHGWWHTQPVPEYNIRSMRMSDGPNGVRVFNGVPSSCFPCSTGLGSSFDVGLATEVGESLGRECQAKGTHILLGPTVNTQRSPLGGRGFESFSEDPHLNGTIAGAYINGLQSMGVASTIKHFVANDQEYQRFSISSEVSERALREIYLKPFQIAIKKANPKALMTAYNRINGTHASEDKRFLEDILRKEWSYKGLVMSDWIGVYSTTESIKAGLDLEMPGPTVMRGPAVIRALISEKLFPEDIDARVHKVLDLLNHAIVSGIPFDAPENALDTPQARQTLRKAAADSIVLLKNKEALLPLKTTIKKIAVIGPNAKYAVVSGGGSASLRSTYTVSPLEGITEAATGINASVTYAVGALSHKYLPLIDPYITYDGNPGALFEFWNKSPTDDYLKADSDLSSGLPTAVWKTSTYTGNCFLADGVDNDKVNEVCWIRYTTTFTPDEDGDWDVSLSLAGKGNLFVDGKLVIDLSTDPQPGDSFFGLGTSDVRARIPGLKAGKGHAIEIRLGNADFIARGPPFFTRGGIRLGAVCNVGDDEGINAATKIAKEADVAILIIGLNNDWESEGHDRENMDLPGLTNRLVSEVLKANKNTIVVNQTGTPVEMPWEDKAHTLVQAFYGGNEVGNGIADVLFGKINPSGKLPLTFPKRVEDNPSYPSFGQRNEVHGKVHYNEGIFVGYRGYEIKKVAPLFPFGHGLSDQGEFTVSFAIKNTGKVFGREVAQVYITDPVSSLPRPLKELKGFTKVALKAEEEQTVSVDFDRHALSYFDERKSAWVAEAGKFTVRVAASSVDANELVAVRLITSRASQNLHPQRHNSSLAVEQTSQEAAILHDNPTRHGHSSPFQLKATALTPLQQYHKLVESGVLRADDHQTRIIEKLQRLHDDLDNYEAPPIPSASPSLSLLSRLFSRGTTPSVAIPPEQVPNGLYLYGDVGTGKTMLMDLFYNSLPTHIKRKRRVHFHAFMIDVHKRIHAIKQKLGHSGGDVIEPVARDLANDAYVLCFDEFQVTDIADAMILRQLFEKLLNYGVVCVITSNRHPDELYKNGIQRSSFVPCIDILKERFEVTDLDSGTDYRRIPRTLSHVYYDPLTPENRREVDKIFGAYTSDPADPVIRNRKLETWGRTLLVPESTSKVAKFRFDDLCGKPLSAADYIEITKSFGTIFVMDIPKMGLHQKDLIKLIVTSEVPIFKIFADDPSASTHEISSHMRSVMDDLGLSGDVVGGSSMFTGEEEVFAFARCCSRLVQMGKCSLAVPEGREIVPIINDLLSLPFALKLATKDHHPPDHISFASNHGPSARPFESFTEIVNPANPKETYSSRLWPDHCVQGTPGNALLPSLHLDKVDQVILKGCDPRVEMYSAFRSPLRDPPLESAVSDLARVLREAGVTDVVVAGLAGDYCVKFSAMDSVEEGWRTVVVEDGLRCVHGRDGWEATKEELVAKGVEVVSLDWVKENLIPEKA</sequence>
<evidence type="ECO:0000259" key="11">
    <source>
        <dbReference type="PROSITE" id="PS51820"/>
    </source>
</evidence>
<dbReference type="SMART" id="SM01217">
    <property type="entry name" value="Fn3_like"/>
    <property type="match status" value="1"/>
</dbReference>
<evidence type="ECO:0000256" key="6">
    <source>
        <dbReference type="ARBA" id="ARBA00022741"/>
    </source>
</evidence>
<comment type="similarity">
    <text evidence="3">Belongs to the isochorismatase family.</text>
</comment>
<dbReference type="PANTHER" id="PTHR42715">
    <property type="entry name" value="BETA-GLUCOSIDASE"/>
    <property type="match status" value="1"/>
</dbReference>
<dbReference type="InterPro" id="IPR037524">
    <property type="entry name" value="PA14/GLEYA"/>
</dbReference>
<evidence type="ECO:0000256" key="9">
    <source>
        <dbReference type="ARBA" id="ARBA00023295"/>
    </source>
</evidence>
<dbReference type="EMBL" id="SGPJ01000124">
    <property type="protein sequence ID" value="THG98323.1"/>
    <property type="molecule type" value="Genomic_DNA"/>
</dbReference>
<evidence type="ECO:0000256" key="2">
    <source>
        <dbReference type="ARBA" id="ARBA00005336"/>
    </source>
</evidence>
<dbReference type="InterPro" id="IPR026891">
    <property type="entry name" value="Fn3-like"/>
</dbReference>
<comment type="catalytic activity">
    <reaction evidence="1 10">
        <text>Hydrolysis of terminal, non-reducing beta-D-glucosyl residues with release of beta-D-glucose.</text>
        <dbReference type="EC" id="3.2.1.21"/>
    </reaction>
</comment>
<evidence type="ECO:0000256" key="4">
    <source>
        <dbReference type="ARBA" id="ARBA00010322"/>
    </source>
</evidence>
<evidence type="ECO:0000256" key="8">
    <source>
        <dbReference type="ARBA" id="ARBA00022840"/>
    </source>
</evidence>
<dbReference type="EC" id="3.2.1.21" evidence="5 10"/>
<comment type="similarity">
    <text evidence="4">Belongs to the AFG1 ATPase family.</text>
</comment>
<keyword evidence="10" id="KW-0119">Carbohydrate metabolism</keyword>
<keyword evidence="7 10" id="KW-0378">Hydrolase</keyword>
<dbReference type="PRINTS" id="PR00133">
    <property type="entry name" value="GLHYDRLASE3"/>
</dbReference>
<dbReference type="PROSITE" id="PS00775">
    <property type="entry name" value="GLYCOSYL_HYDROL_F3"/>
    <property type="match status" value="1"/>
</dbReference>
<keyword evidence="9 10" id="KW-0326">Glycosidase</keyword>
<dbReference type="InterPro" id="IPR002772">
    <property type="entry name" value="Glyco_hydro_3_C"/>
</dbReference>
<dbReference type="GO" id="GO:0008422">
    <property type="term" value="F:beta-glucosidase activity"/>
    <property type="evidence" value="ECO:0007669"/>
    <property type="project" value="UniProtKB-EC"/>
</dbReference>
<dbReference type="SUPFAM" id="SSF52279">
    <property type="entry name" value="Beta-D-glucan exohydrolase, C-terminal domain"/>
    <property type="match status" value="1"/>
</dbReference>
<dbReference type="Pfam" id="PF07691">
    <property type="entry name" value="PA14"/>
    <property type="match status" value="1"/>
</dbReference>
<evidence type="ECO:0000256" key="1">
    <source>
        <dbReference type="ARBA" id="ARBA00000448"/>
    </source>
</evidence>
<dbReference type="Gene3D" id="3.40.50.850">
    <property type="entry name" value="Isochorismatase-like"/>
    <property type="match status" value="1"/>
</dbReference>
<dbReference type="InterPro" id="IPR005654">
    <property type="entry name" value="ATPase_AFG1-like"/>
</dbReference>
<dbReference type="InterPro" id="IPR036962">
    <property type="entry name" value="Glyco_hydro_3_N_sf"/>
</dbReference>
<dbReference type="Pfam" id="PF03969">
    <property type="entry name" value="AFG1_ATPase"/>
    <property type="match status" value="1"/>
</dbReference>
<organism evidence="12 13">
    <name type="scientific">Hermanssonia centrifuga</name>
    <dbReference type="NCBI Taxonomy" id="98765"/>
    <lineage>
        <taxon>Eukaryota</taxon>
        <taxon>Fungi</taxon>
        <taxon>Dikarya</taxon>
        <taxon>Basidiomycota</taxon>
        <taxon>Agaricomycotina</taxon>
        <taxon>Agaricomycetes</taxon>
        <taxon>Polyporales</taxon>
        <taxon>Meruliaceae</taxon>
        <taxon>Hermanssonia</taxon>
    </lineage>
</organism>
<dbReference type="PANTHER" id="PTHR42715:SF3">
    <property type="entry name" value="BETA-GLUCOSIDASE B-RELATED"/>
    <property type="match status" value="1"/>
</dbReference>
<evidence type="ECO:0000256" key="10">
    <source>
        <dbReference type="RuleBase" id="RU361161"/>
    </source>
</evidence>
<dbReference type="Proteomes" id="UP000309038">
    <property type="component" value="Unassembled WGS sequence"/>
</dbReference>
<dbReference type="SUPFAM" id="SSF52540">
    <property type="entry name" value="P-loop containing nucleoside triphosphate hydrolases"/>
    <property type="match status" value="1"/>
</dbReference>
<dbReference type="GO" id="GO:0030245">
    <property type="term" value="P:cellulose catabolic process"/>
    <property type="evidence" value="ECO:0007669"/>
    <property type="project" value="UniProtKB-UniPathway"/>
</dbReference>
<dbReference type="InterPro" id="IPR019800">
    <property type="entry name" value="Glyco_hydro_3_AS"/>
</dbReference>
<dbReference type="Gene3D" id="3.40.50.1700">
    <property type="entry name" value="Glycoside hydrolase family 3 C-terminal domain"/>
    <property type="match status" value="1"/>
</dbReference>
<dbReference type="SUPFAM" id="SSF52499">
    <property type="entry name" value="Isochorismatase-like hydrolases"/>
    <property type="match status" value="1"/>
</dbReference>
<comment type="caution">
    <text evidence="12">The sequence shown here is derived from an EMBL/GenBank/DDBJ whole genome shotgun (WGS) entry which is preliminary data.</text>
</comment>
<comment type="similarity">
    <text evidence="2 10">Belongs to the glycosyl hydrolase 3 family.</text>
</comment>
<reference evidence="12 13" key="1">
    <citation type="submission" date="2019-02" db="EMBL/GenBank/DDBJ databases">
        <title>Genome sequencing of the rare red list fungi Phlebia centrifuga.</title>
        <authorList>
            <person name="Buettner E."/>
            <person name="Kellner H."/>
        </authorList>
    </citation>
    <scope>NUCLEOTIDE SEQUENCE [LARGE SCALE GENOMIC DNA]</scope>
    <source>
        <strain evidence="12 13">DSM 108282</strain>
    </source>
</reference>
<dbReference type="InterPro" id="IPR036881">
    <property type="entry name" value="Glyco_hydro_3_C_sf"/>
</dbReference>
<dbReference type="InterPro" id="IPR013783">
    <property type="entry name" value="Ig-like_fold"/>
</dbReference>
<gene>
    <name evidence="12" type="ORF">EW026_g3846</name>
</gene>
<dbReference type="NCBIfam" id="NF040713">
    <property type="entry name" value="ZapE"/>
    <property type="match status" value="1"/>
</dbReference>
<evidence type="ECO:0000313" key="13">
    <source>
        <dbReference type="Proteomes" id="UP000309038"/>
    </source>
</evidence>
<dbReference type="PROSITE" id="PS51820">
    <property type="entry name" value="PA14"/>
    <property type="match status" value="1"/>
</dbReference>
<dbReference type="InterPro" id="IPR027417">
    <property type="entry name" value="P-loop_NTPase"/>
</dbReference>
<dbReference type="Gene3D" id="2.60.120.260">
    <property type="entry name" value="Galactose-binding domain-like"/>
    <property type="match status" value="1"/>
</dbReference>
<dbReference type="InterPro" id="IPR050288">
    <property type="entry name" value="Cellulose_deg_GH3"/>
</dbReference>
<dbReference type="InterPro" id="IPR001764">
    <property type="entry name" value="Glyco_hydro_3_N"/>
</dbReference>
<protein>
    <recommendedName>
        <fullName evidence="5 10">beta-glucosidase</fullName>
        <ecNumber evidence="5 10">3.2.1.21</ecNumber>
    </recommendedName>
</protein>
<dbReference type="InterPro" id="IPR011658">
    <property type="entry name" value="PA14_dom"/>
</dbReference>
<keyword evidence="10" id="KW-0624">Polysaccharide degradation</keyword>
<dbReference type="InterPro" id="IPR000868">
    <property type="entry name" value="Isochorismatase-like_dom"/>
</dbReference>
<dbReference type="Gene3D" id="3.40.50.300">
    <property type="entry name" value="P-loop containing nucleotide triphosphate hydrolases"/>
    <property type="match status" value="1"/>
</dbReference>
<evidence type="ECO:0000313" key="12">
    <source>
        <dbReference type="EMBL" id="THG98323.1"/>
    </source>
</evidence>
<dbReference type="UniPathway" id="UPA00696"/>
<dbReference type="Pfam" id="PF00933">
    <property type="entry name" value="Glyco_hydro_3"/>
    <property type="match status" value="1"/>
</dbReference>
<dbReference type="InterPro" id="IPR017853">
    <property type="entry name" value="GH"/>
</dbReference>
<evidence type="ECO:0000256" key="5">
    <source>
        <dbReference type="ARBA" id="ARBA00012744"/>
    </source>
</evidence>
<evidence type="ECO:0000256" key="3">
    <source>
        <dbReference type="ARBA" id="ARBA00006336"/>
    </source>
</evidence>
<dbReference type="InterPro" id="IPR036380">
    <property type="entry name" value="Isochorismatase-like_sf"/>
</dbReference>
<dbReference type="Gene3D" id="2.60.40.10">
    <property type="entry name" value="Immunoglobulins"/>
    <property type="match status" value="1"/>
</dbReference>